<feature type="transmembrane region" description="Helical" evidence="1">
    <location>
        <begin position="261"/>
        <end position="288"/>
    </location>
</feature>
<evidence type="ECO:0000313" key="3">
    <source>
        <dbReference type="Proteomes" id="UP000502035"/>
    </source>
</evidence>
<keyword evidence="1" id="KW-0812">Transmembrane</keyword>
<dbReference type="Proteomes" id="UP000502035">
    <property type="component" value="Chromosome"/>
</dbReference>
<sequence>MSLGLLLGLLCAVGADLLWLVAMGDHVRGAAAMPDGVPFAAAPTEDWPPVILLAEVTLSLVHELGVGGLLVWHYSTVLLALMLVALDARRRGAADLATSLALTVLVVAGIATFAVARLQTFSLVPFVLVLLLVRAQHRSPGRGMWWAPILVALWGNLHGGVLLGVCVIGAYLLFSRLPRRPVETVTLGVATLAALSINPAGWRTAEYYWGVLQNEAAKQGEGLWASPDFRDPFDLLMLLGVGLLGLLALRRRLPLWECVAVVGLTVATVVAARNGIWLLLLLAGPAAYGGTRVPGRFADLKLLPHARVVALVVAALVASAVPSAFRGHSLGEADKALAQEVRQAAPARVVLAPEPVVEALAVHGVEVWLSNPLDAFRAEDQRAYLDFMAGRPAMTTAVEGSGAVLVQEGTQADEVMAGEDGFEVVALTGEWVLYVRS</sequence>
<proteinExistence type="predicted"/>
<protein>
    <recommendedName>
        <fullName evidence="4">Glycosyltransferase RgtA/B/C/D-like domain-containing protein</fullName>
    </recommendedName>
</protein>
<keyword evidence="1" id="KW-1133">Transmembrane helix</keyword>
<gene>
    <name evidence="2" type="ORF">G7071_17100</name>
</gene>
<keyword evidence="1" id="KW-0472">Membrane</keyword>
<feature type="transmembrane region" description="Helical" evidence="1">
    <location>
        <begin position="100"/>
        <end position="133"/>
    </location>
</feature>
<organism evidence="2 3">
    <name type="scientific">Nocardioides piscis</name>
    <dbReference type="NCBI Taxonomy" id="2714938"/>
    <lineage>
        <taxon>Bacteria</taxon>
        <taxon>Bacillati</taxon>
        <taxon>Actinomycetota</taxon>
        <taxon>Actinomycetes</taxon>
        <taxon>Propionibacteriales</taxon>
        <taxon>Nocardioidaceae</taxon>
        <taxon>Nocardioides</taxon>
    </lineage>
</organism>
<keyword evidence="3" id="KW-1185">Reference proteome</keyword>
<name>A0A6G7YJI2_9ACTN</name>
<reference evidence="2 3" key="1">
    <citation type="submission" date="2020-03" db="EMBL/GenBank/DDBJ databases">
        <title>Nocardioides sp. nov., isolated from fish.</title>
        <authorList>
            <person name="Hyun D.-W."/>
            <person name="Bae J.-W."/>
        </authorList>
    </citation>
    <scope>NUCLEOTIDE SEQUENCE [LARGE SCALE GENOMIC DNA]</scope>
    <source>
        <strain evidence="2 3">HDW12A</strain>
    </source>
</reference>
<feature type="transmembrane region" description="Helical" evidence="1">
    <location>
        <begin position="145"/>
        <end position="173"/>
    </location>
</feature>
<feature type="transmembrane region" description="Helical" evidence="1">
    <location>
        <begin position="232"/>
        <end position="249"/>
    </location>
</feature>
<feature type="transmembrane region" description="Helical" evidence="1">
    <location>
        <begin position="308"/>
        <end position="325"/>
    </location>
</feature>
<feature type="transmembrane region" description="Helical" evidence="1">
    <location>
        <begin position="64"/>
        <end position="88"/>
    </location>
</feature>
<evidence type="ECO:0000313" key="2">
    <source>
        <dbReference type="EMBL" id="QIK76895.1"/>
    </source>
</evidence>
<dbReference type="RefSeq" id="WP_166320579.1">
    <property type="nucleotide sequence ID" value="NZ_CP049866.1"/>
</dbReference>
<evidence type="ECO:0000256" key="1">
    <source>
        <dbReference type="SAM" id="Phobius"/>
    </source>
</evidence>
<feature type="transmembrane region" description="Helical" evidence="1">
    <location>
        <begin position="185"/>
        <end position="202"/>
    </location>
</feature>
<dbReference type="KEGG" id="npi:G7071_17100"/>
<accession>A0A6G7YJI2</accession>
<dbReference type="EMBL" id="CP049866">
    <property type="protein sequence ID" value="QIK76895.1"/>
    <property type="molecule type" value="Genomic_DNA"/>
</dbReference>
<dbReference type="AlphaFoldDB" id="A0A6G7YJI2"/>
<evidence type="ECO:0008006" key="4">
    <source>
        <dbReference type="Google" id="ProtNLM"/>
    </source>
</evidence>